<proteinExistence type="predicted"/>
<protein>
    <submittedName>
        <fullName evidence="2">Uncharacterized protein</fullName>
    </submittedName>
</protein>
<dbReference type="AlphaFoldDB" id="K3Z2P5"/>
<reference evidence="2" key="2">
    <citation type="submission" date="2018-08" db="UniProtKB">
        <authorList>
            <consortium name="EnsemblPlants"/>
        </authorList>
    </citation>
    <scope>IDENTIFICATION</scope>
    <source>
        <strain evidence="2">Yugu1</strain>
    </source>
</reference>
<dbReference type="InParanoid" id="K3Z2P5"/>
<dbReference type="Gramene" id="KQK85771">
    <property type="protein sequence ID" value="KQK85771"/>
    <property type="gene ID" value="SETIT_020813mg"/>
</dbReference>
<name>K3Z2P5_SETIT</name>
<evidence type="ECO:0000313" key="3">
    <source>
        <dbReference type="Proteomes" id="UP000004995"/>
    </source>
</evidence>
<dbReference type="Proteomes" id="UP000004995">
    <property type="component" value="Unassembled WGS sequence"/>
</dbReference>
<evidence type="ECO:0000313" key="2">
    <source>
        <dbReference type="EnsemblPlants" id="KQK85771"/>
    </source>
</evidence>
<keyword evidence="1" id="KW-1133">Transmembrane helix</keyword>
<keyword evidence="1" id="KW-0472">Membrane</keyword>
<accession>K3Z2P5</accession>
<dbReference type="EnsemblPlants" id="KQK85771">
    <property type="protein sequence ID" value="KQK85771"/>
    <property type="gene ID" value="SETIT_020813mg"/>
</dbReference>
<feature type="transmembrane region" description="Helical" evidence="1">
    <location>
        <begin position="32"/>
        <end position="52"/>
    </location>
</feature>
<evidence type="ECO:0000256" key="1">
    <source>
        <dbReference type="SAM" id="Phobius"/>
    </source>
</evidence>
<organism evidence="2 3">
    <name type="scientific">Setaria italica</name>
    <name type="common">Foxtail millet</name>
    <name type="synonym">Panicum italicum</name>
    <dbReference type="NCBI Taxonomy" id="4555"/>
    <lineage>
        <taxon>Eukaryota</taxon>
        <taxon>Viridiplantae</taxon>
        <taxon>Streptophyta</taxon>
        <taxon>Embryophyta</taxon>
        <taxon>Tracheophyta</taxon>
        <taxon>Spermatophyta</taxon>
        <taxon>Magnoliopsida</taxon>
        <taxon>Liliopsida</taxon>
        <taxon>Poales</taxon>
        <taxon>Poaceae</taxon>
        <taxon>PACMAD clade</taxon>
        <taxon>Panicoideae</taxon>
        <taxon>Panicodae</taxon>
        <taxon>Paniceae</taxon>
        <taxon>Cenchrinae</taxon>
        <taxon>Setaria</taxon>
    </lineage>
</organism>
<sequence length="104" mass="11680">MDTNGISSSLCLPLGHTSNILPHPNHDLFDCLFVFLLSLFLSKKSLFFITFLNFLMNRAISSLFMLSLLSLSSLVVTLNDELAFFSLFLWLALRATPLLFSNCS</sequence>
<keyword evidence="3" id="KW-1185">Reference proteome</keyword>
<dbReference type="HOGENOM" id="CLU_2254863_0_0_1"/>
<reference evidence="3" key="1">
    <citation type="journal article" date="2012" name="Nat. Biotechnol.">
        <title>Reference genome sequence of the model plant Setaria.</title>
        <authorList>
            <person name="Bennetzen J.L."/>
            <person name="Schmutz J."/>
            <person name="Wang H."/>
            <person name="Percifield R."/>
            <person name="Hawkins J."/>
            <person name="Pontaroli A.C."/>
            <person name="Estep M."/>
            <person name="Feng L."/>
            <person name="Vaughn J.N."/>
            <person name="Grimwood J."/>
            <person name="Jenkins J."/>
            <person name="Barry K."/>
            <person name="Lindquist E."/>
            <person name="Hellsten U."/>
            <person name="Deshpande S."/>
            <person name="Wang X."/>
            <person name="Wu X."/>
            <person name="Mitros T."/>
            <person name="Triplett J."/>
            <person name="Yang X."/>
            <person name="Ye C.Y."/>
            <person name="Mauro-Herrera M."/>
            <person name="Wang L."/>
            <person name="Li P."/>
            <person name="Sharma M."/>
            <person name="Sharma R."/>
            <person name="Ronald P.C."/>
            <person name="Panaud O."/>
            <person name="Kellogg E.A."/>
            <person name="Brutnell T.P."/>
            <person name="Doust A.N."/>
            <person name="Tuskan G.A."/>
            <person name="Rokhsar D."/>
            <person name="Devos K.M."/>
        </authorList>
    </citation>
    <scope>NUCLEOTIDE SEQUENCE [LARGE SCALE GENOMIC DNA]</scope>
    <source>
        <strain evidence="3">cv. Yugu1</strain>
    </source>
</reference>
<keyword evidence="1" id="KW-0812">Transmembrane</keyword>